<feature type="binding site" evidence="5">
    <location>
        <position position="26"/>
    </location>
    <ligand>
        <name>Fe cation</name>
        <dbReference type="ChEBI" id="CHEBI:24875"/>
        <label>1</label>
    </ligand>
</feature>
<dbReference type="InterPro" id="IPR008331">
    <property type="entry name" value="Ferritin_DPS_dom"/>
</dbReference>
<dbReference type="PANTHER" id="PTHR11431:SF127">
    <property type="entry name" value="BACTERIAL NON-HEME FERRITIN"/>
    <property type="match status" value="1"/>
</dbReference>
<evidence type="ECO:0000256" key="2">
    <source>
        <dbReference type="ARBA" id="ARBA00022723"/>
    </source>
</evidence>
<name>A0A1H3TFB6_9PSEU</name>
<evidence type="ECO:0000256" key="5">
    <source>
        <dbReference type="PIRSR" id="PIRSR601519-1"/>
    </source>
</evidence>
<keyword evidence="1 6" id="KW-0409">Iron storage</keyword>
<sequence>MNAVVKKIESRTSRAQNLLEEQVGNELNASQQYLACAVWFDQRDLPRLAAYFYRQSVRKRNHAMRVVQYMIDKNVAVEIPDVQAVRNVFSDPRELIALALEQERAVTEEVTTLSRSLREESDYLGEQFMRWFLSEQVDEVAQMTTMLNITDRSQGNMFDLEDYLKRDPVGDNRYESTAPHTAGGKL</sequence>
<dbReference type="GO" id="GO:0008199">
    <property type="term" value="F:ferric iron binding"/>
    <property type="evidence" value="ECO:0007669"/>
    <property type="project" value="InterPro"/>
</dbReference>
<feature type="binding site" evidence="5">
    <location>
        <position position="103"/>
    </location>
    <ligand>
        <name>Fe cation</name>
        <dbReference type="ChEBI" id="CHEBI:24875"/>
        <label>1</label>
    </ligand>
</feature>
<keyword evidence="3" id="KW-0560">Oxidoreductase</keyword>
<evidence type="ECO:0000313" key="8">
    <source>
        <dbReference type="EMBL" id="SDZ48790.1"/>
    </source>
</evidence>
<dbReference type="PROSITE" id="PS50905">
    <property type="entry name" value="FERRITIN_LIKE"/>
    <property type="match status" value="1"/>
</dbReference>
<dbReference type="InterPro" id="IPR012347">
    <property type="entry name" value="Ferritin-like"/>
</dbReference>
<keyword evidence="2 5" id="KW-0479">Metal-binding</keyword>
<accession>A0A1H3TFB6</accession>
<gene>
    <name evidence="8" type="ORF">SAMN05216215_108135</name>
</gene>
<dbReference type="CDD" id="cd01055">
    <property type="entry name" value="Nonheme_Ferritin"/>
    <property type="match status" value="1"/>
</dbReference>
<feature type="binding site" evidence="5">
    <location>
        <position position="62"/>
    </location>
    <ligand>
        <name>Fe cation</name>
        <dbReference type="ChEBI" id="CHEBI:24875"/>
        <label>1</label>
    </ligand>
</feature>
<dbReference type="RefSeq" id="WP_093277966.1">
    <property type="nucleotide sequence ID" value="NZ_FNOK01000081.1"/>
</dbReference>
<organism evidence="8 9">
    <name type="scientific">Saccharopolyspora shandongensis</name>
    <dbReference type="NCBI Taxonomy" id="418495"/>
    <lineage>
        <taxon>Bacteria</taxon>
        <taxon>Bacillati</taxon>
        <taxon>Actinomycetota</taxon>
        <taxon>Actinomycetes</taxon>
        <taxon>Pseudonocardiales</taxon>
        <taxon>Pseudonocardiaceae</taxon>
        <taxon>Saccharopolyspora</taxon>
    </lineage>
</organism>
<evidence type="ECO:0000256" key="1">
    <source>
        <dbReference type="ARBA" id="ARBA00022434"/>
    </source>
</evidence>
<evidence type="ECO:0000313" key="9">
    <source>
        <dbReference type="Proteomes" id="UP000199529"/>
    </source>
</evidence>
<evidence type="ECO:0000256" key="4">
    <source>
        <dbReference type="ARBA" id="ARBA00023004"/>
    </source>
</evidence>
<dbReference type="InterPro" id="IPR009040">
    <property type="entry name" value="Ferritin-like_diiron"/>
</dbReference>
<evidence type="ECO:0000256" key="3">
    <source>
        <dbReference type="ARBA" id="ARBA00023002"/>
    </source>
</evidence>
<dbReference type="Gene3D" id="1.20.1260.10">
    <property type="match status" value="1"/>
</dbReference>
<dbReference type="GO" id="GO:0004322">
    <property type="term" value="F:ferroxidase activity"/>
    <property type="evidence" value="ECO:0007669"/>
    <property type="project" value="TreeGrafter"/>
</dbReference>
<keyword evidence="4 5" id="KW-0408">Iron</keyword>
<dbReference type="Pfam" id="PF00210">
    <property type="entry name" value="Ferritin"/>
    <property type="match status" value="1"/>
</dbReference>
<reference evidence="9" key="1">
    <citation type="submission" date="2016-10" db="EMBL/GenBank/DDBJ databases">
        <authorList>
            <person name="Varghese N."/>
            <person name="Submissions S."/>
        </authorList>
    </citation>
    <scope>NUCLEOTIDE SEQUENCE [LARGE SCALE GENOMIC DNA]</scope>
    <source>
        <strain evidence="9">CGMCC 4.3530</strain>
    </source>
</reference>
<evidence type="ECO:0000259" key="7">
    <source>
        <dbReference type="PROSITE" id="PS50905"/>
    </source>
</evidence>
<dbReference type="Proteomes" id="UP000199529">
    <property type="component" value="Unassembled WGS sequence"/>
</dbReference>
<dbReference type="STRING" id="418495.SAMN05216215_108135"/>
<dbReference type="SUPFAM" id="SSF47240">
    <property type="entry name" value="Ferritin-like"/>
    <property type="match status" value="1"/>
</dbReference>
<protein>
    <recommendedName>
        <fullName evidence="6">Ferritin</fullName>
    </recommendedName>
</protein>
<keyword evidence="9" id="KW-1185">Reference proteome</keyword>
<dbReference type="PANTHER" id="PTHR11431">
    <property type="entry name" value="FERRITIN"/>
    <property type="match status" value="1"/>
</dbReference>
<dbReference type="GO" id="GO:0006879">
    <property type="term" value="P:intracellular iron ion homeostasis"/>
    <property type="evidence" value="ECO:0007669"/>
    <property type="project" value="UniProtKB-KW"/>
</dbReference>
<feature type="domain" description="Ferritin-like diiron" evidence="7">
    <location>
        <begin position="9"/>
        <end position="154"/>
    </location>
</feature>
<dbReference type="InterPro" id="IPR041719">
    <property type="entry name" value="Ferritin_prok"/>
</dbReference>
<dbReference type="InterPro" id="IPR009078">
    <property type="entry name" value="Ferritin-like_SF"/>
</dbReference>
<feature type="binding site" evidence="5">
    <location>
        <position position="136"/>
    </location>
    <ligand>
        <name>Fe cation</name>
        <dbReference type="ChEBI" id="CHEBI:24875"/>
        <label>1</label>
    </ligand>
</feature>
<dbReference type="AlphaFoldDB" id="A0A1H3TFB6"/>
<dbReference type="GO" id="GO:0005829">
    <property type="term" value="C:cytosol"/>
    <property type="evidence" value="ECO:0007669"/>
    <property type="project" value="TreeGrafter"/>
</dbReference>
<dbReference type="GO" id="GO:0008198">
    <property type="term" value="F:ferrous iron binding"/>
    <property type="evidence" value="ECO:0007669"/>
    <property type="project" value="TreeGrafter"/>
</dbReference>
<evidence type="ECO:0000256" key="6">
    <source>
        <dbReference type="RuleBase" id="RU361145"/>
    </source>
</evidence>
<dbReference type="EMBL" id="FNOK01000081">
    <property type="protein sequence ID" value="SDZ48790.1"/>
    <property type="molecule type" value="Genomic_DNA"/>
</dbReference>
<dbReference type="GO" id="GO:0006826">
    <property type="term" value="P:iron ion transport"/>
    <property type="evidence" value="ECO:0007669"/>
    <property type="project" value="InterPro"/>
</dbReference>
<proteinExistence type="predicted"/>
<dbReference type="OrthoDB" id="9801481at2"/>
<dbReference type="InterPro" id="IPR001519">
    <property type="entry name" value="Ferritin"/>
</dbReference>